<dbReference type="HOGENOM" id="CLU_031468_6_1_7"/>
<dbReference type="RefSeq" id="WP_011736525.1">
    <property type="nucleotide sequence ID" value="NC_008609.1"/>
</dbReference>
<proteinExistence type="inferred from homology"/>
<dbReference type="Gene3D" id="3.40.50.720">
    <property type="entry name" value="NAD(P)-binding Rossmann-like Domain"/>
    <property type="match status" value="1"/>
</dbReference>
<dbReference type="Pfam" id="PF08546">
    <property type="entry name" value="ApbA_C"/>
    <property type="match status" value="1"/>
</dbReference>
<comment type="pathway">
    <text evidence="2 10">Cofactor biosynthesis; (R)-pantothenate biosynthesis; (R)-pantoate from 3-methyl-2-oxobutanoate: step 2/2.</text>
</comment>
<dbReference type="GO" id="GO:0005737">
    <property type="term" value="C:cytoplasm"/>
    <property type="evidence" value="ECO:0007669"/>
    <property type="project" value="TreeGrafter"/>
</dbReference>
<dbReference type="SUPFAM" id="SSF51735">
    <property type="entry name" value="NAD(P)-binding Rossmann-fold domains"/>
    <property type="match status" value="1"/>
</dbReference>
<feature type="domain" description="Ketopantoate reductase C-terminal" evidence="12">
    <location>
        <begin position="178"/>
        <end position="300"/>
    </location>
</feature>
<dbReference type="InterPro" id="IPR013332">
    <property type="entry name" value="KPR_N"/>
</dbReference>
<evidence type="ECO:0000313" key="13">
    <source>
        <dbReference type="EMBL" id="ABL00273.1"/>
    </source>
</evidence>
<feature type="domain" description="Ketopantoate reductase N-terminal" evidence="11">
    <location>
        <begin position="3"/>
        <end position="151"/>
    </location>
</feature>
<reference evidence="13 14" key="1">
    <citation type="submission" date="2006-10" db="EMBL/GenBank/DDBJ databases">
        <title>Complete sequence of chromosome of Pelobacter propionicus DSM 2379.</title>
        <authorList>
            <consortium name="US DOE Joint Genome Institute"/>
            <person name="Copeland A."/>
            <person name="Lucas S."/>
            <person name="Lapidus A."/>
            <person name="Barry K."/>
            <person name="Detter J.C."/>
            <person name="Glavina del Rio T."/>
            <person name="Hammon N."/>
            <person name="Israni S."/>
            <person name="Dalin E."/>
            <person name="Tice H."/>
            <person name="Pitluck S."/>
            <person name="Saunders E."/>
            <person name="Brettin T."/>
            <person name="Bruce D."/>
            <person name="Han C."/>
            <person name="Tapia R."/>
            <person name="Schmutz J."/>
            <person name="Larimer F."/>
            <person name="Land M."/>
            <person name="Hauser L."/>
            <person name="Kyrpides N."/>
            <person name="Kim E."/>
            <person name="Lovley D."/>
            <person name="Richardson P."/>
        </authorList>
    </citation>
    <scope>NUCLEOTIDE SEQUENCE [LARGE SCALE GENOMIC DNA]</scope>
    <source>
        <strain evidence="14">DSM 2379 / NBRC 103807 / OttBd1</strain>
    </source>
</reference>
<dbReference type="NCBIfam" id="NF005094">
    <property type="entry name" value="PRK06522.2-5"/>
    <property type="match status" value="1"/>
</dbReference>
<evidence type="ECO:0000313" key="14">
    <source>
        <dbReference type="Proteomes" id="UP000006732"/>
    </source>
</evidence>
<dbReference type="STRING" id="338966.Ppro_2669"/>
<dbReference type="KEGG" id="ppd:Ppro_2669"/>
<dbReference type="FunFam" id="3.40.50.720:FF:000307">
    <property type="entry name" value="2-dehydropantoate 2-reductase"/>
    <property type="match status" value="1"/>
</dbReference>
<gene>
    <name evidence="13" type="ordered locus">Ppro_2669</name>
</gene>
<comment type="catalytic activity">
    <reaction evidence="9 10">
        <text>(R)-pantoate + NADP(+) = 2-dehydropantoate + NADPH + H(+)</text>
        <dbReference type="Rhea" id="RHEA:16233"/>
        <dbReference type="ChEBI" id="CHEBI:11561"/>
        <dbReference type="ChEBI" id="CHEBI:15378"/>
        <dbReference type="ChEBI" id="CHEBI:15980"/>
        <dbReference type="ChEBI" id="CHEBI:57783"/>
        <dbReference type="ChEBI" id="CHEBI:58349"/>
        <dbReference type="EC" id="1.1.1.169"/>
    </reaction>
</comment>
<protein>
    <recommendedName>
        <fullName evidence="5 10">2-dehydropantoate 2-reductase</fullName>
        <ecNumber evidence="4 10">1.1.1.169</ecNumber>
    </recommendedName>
    <alternativeName>
        <fullName evidence="8 10">Ketopantoate reductase</fullName>
    </alternativeName>
</protein>
<dbReference type="Pfam" id="PF02558">
    <property type="entry name" value="ApbA"/>
    <property type="match status" value="1"/>
</dbReference>
<dbReference type="AlphaFoldDB" id="A1ASF2"/>
<comment type="function">
    <text evidence="1 10">Catalyzes the NADPH-dependent reduction of ketopantoate into pantoic acid.</text>
</comment>
<evidence type="ECO:0000256" key="7">
    <source>
        <dbReference type="ARBA" id="ARBA00023002"/>
    </source>
</evidence>
<dbReference type="PANTHER" id="PTHR21708">
    <property type="entry name" value="PROBABLE 2-DEHYDROPANTOATE 2-REDUCTASE"/>
    <property type="match status" value="1"/>
</dbReference>
<evidence type="ECO:0000256" key="8">
    <source>
        <dbReference type="ARBA" id="ARBA00032024"/>
    </source>
</evidence>
<dbReference type="eggNOG" id="COG1893">
    <property type="taxonomic scope" value="Bacteria"/>
</dbReference>
<evidence type="ECO:0000259" key="12">
    <source>
        <dbReference type="Pfam" id="PF08546"/>
    </source>
</evidence>
<keyword evidence="7 10" id="KW-0560">Oxidoreductase</keyword>
<evidence type="ECO:0000256" key="4">
    <source>
        <dbReference type="ARBA" id="ARBA00013014"/>
    </source>
</evidence>
<dbReference type="InterPro" id="IPR051402">
    <property type="entry name" value="KPR-Related"/>
</dbReference>
<dbReference type="InterPro" id="IPR003710">
    <property type="entry name" value="ApbA"/>
</dbReference>
<dbReference type="GO" id="GO:0015940">
    <property type="term" value="P:pantothenate biosynthetic process"/>
    <property type="evidence" value="ECO:0007669"/>
    <property type="project" value="UniProtKB-UniPathway"/>
</dbReference>
<keyword evidence="10" id="KW-0566">Pantothenate biosynthesis</keyword>
<dbReference type="NCBIfam" id="TIGR00745">
    <property type="entry name" value="apbA_panE"/>
    <property type="match status" value="1"/>
</dbReference>
<organism evidence="13 14">
    <name type="scientific">Pelobacter propionicus (strain DSM 2379 / NBRC 103807 / OttBd1)</name>
    <dbReference type="NCBI Taxonomy" id="338966"/>
    <lineage>
        <taxon>Bacteria</taxon>
        <taxon>Pseudomonadati</taxon>
        <taxon>Thermodesulfobacteriota</taxon>
        <taxon>Desulfuromonadia</taxon>
        <taxon>Desulfuromonadales</taxon>
        <taxon>Desulfuromonadaceae</taxon>
        <taxon>Pelobacter</taxon>
    </lineage>
</organism>
<dbReference type="EMBL" id="CP000482">
    <property type="protein sequence ID" value="ABL00273.1"/>
    <property type="molecule type" value="Genomic_DNA"/>
</dbReference>
<dbReference type="Gene3D" id="1.10.1040.10">
    <property type="entry name" value="N-(1-d-carboxylethyl)-l-norvaline Dehydrogenase, domain 2"/>
    <property type="match status" value="1"/>
</dbReference>
<dbReference type="Proteomes" id="UP000006732">
    <property type="component" value="Chromosome"/>
</dbReference>
<dbReference type="PANTHER" id="PTHR21708:SF26">
    <property type="entry name" value="2-DEHYDROPANTOATE 2-REDUCTASE"/>
    <property type="match status" value="1"/>
</dbReference>
<dbReference type="EC" id="1.1.1.169" evidence="4 10"/>
<dbReference type="UniPathway" id="UPA00028">
    <property type="reaction ID" value="UER00004"/>
</dbReference>
<evidence type="ECO:0000256" key="9">
    <source>
        <dbReference type="ARBA" id="ARBA00048793"/>
    </source>
</evidence>
<comment type="similarity">
    <text evidence="3 10">Belongs to the ketopantoate reductase family.</text>
</comment>
<evidence type="ECO:0000259" key="11">
    <source>
        <dbReference type="Pfam" id="PF02558"/>
    </source>
</evidence>
<evidence type="ECO:0000256" key="10">
    <source>
        <dbReference type="RuleBase" id="RU362068"/>
    </source>
</evidence>
<evidence type="ECO:0000256" key="6">
    <source>
        <dbReference type="ARBA" id="ARBA00022857"/>
    </source>
</evidence>
<dbReference type="FunFam" id="1.10.1040.10:FF:000017">
    <property type="entry name" value="2-dehydropantoate 2-reductase"/>
    <property type="match status" value="1"/>
</dbReference>
<keyword evidence="6 10" id="KW-0521">NADP</keyword>
<dbReference type="InterPro" id="IPR008927">
    <property type="entry name" value="6-PGluconate_DH-like_C_sf"/>
</dbReference>
<keyword evidence="14" id="KW-1185">Reference proteome</keyword>
<evidence type="ECO:0000256" key="3">
    <source>
        <dbReference type="ARBA" id="ARBA00007870"/>
    </source>
</evidence>
<dbReference type="InterPro" id="IPR013328">
    <property type="entry name" value="6PGD_dom2"/>
</dbReference>
<evidence type="ECO:0000256" key="2">
    <source>
        <dbReference type="ARBA" id="ARBA00004994"/>
    </source>
</evidence>
<dbReference type="SUPFAM" id="SSF48179">
    <property type="entry name" value="6-phosphogluconate dehydrogenase C-terminal domain-like"/>
    <property type="match status" value="1"/>
</dbReference>
<evidence type="ECO:0000256" key="5">
    <source>
        <dbReference type="ARBA" id="ARBA00019465"/>
    </source>
</evidence>
<dbReference type="InterPro" id="IPR013752">
    <property type="entry name" value="KPA_reductase"/>
</dbReference>
<name>A1ASF2_PELPD</name>
<accession>A1ASF2</accession>
<dbReference type="GO" id="GO:0008677">
    <property type="term" value="F:2-dehydropantoate 2-reductase activity"/>
    <property type="evidence" value="ECO:0007669"/>
    <property type="project" value="UniProtKB-EC"/>
</dbReference>
<dbReference type="PRINTS" id="PR00411">
    <property type="entry name" value="PNDRDTASEI"/>
</dbReference>
<dbReference type="OrthoDB" id="5333395at2"/>
<evidence type="ECO:0000256" key="1">
    <source>
        <dbReference type="ARBA" id="ARBA00002919"/>
    </source>
</evidence>
<sequence length="310" mass="33374">MRILVVGAGAVGGYFGGRLAEAGCDVTFLVRERRAAQLSRTGLAIRSSFGDALLRPNLTKAEEIKEQYDLVLLSCKAYDLESAMDSFAAAVGPRTVILPVLNGMRHLECLDARFGADKVLGGLCQIVATLDASGTILHMNDSHLIVFGERDGTRSERVETISALMAAAVFGSRASETILQDMWEKWVFLATLAGITCLMRASLGDIAAAGGAEISQALFRECCLIAEHNGHGPGPKFTKRIEGMLQATDSSMTASMLRDIERGGPIEVDQVIVDLLRRAPEGMGPTALLRIVQVHLRAYETRRLRGQATA</sequence>
<dbReference type="InterPro" id="IPR036291">
    <property type="entry name" value="NAD(P)-bd_dom_sf"/>
</dbReference>